<dbReference type="OrthoDB" id="269227at2759"/>
<dbReference type="GeneID" id="31018384"/>
<reference evidence="2 3" key="1">
    <citation type="submission" date="2016-10" db="EMBL/GenBank/DDBJ databases">
        <title>Proteomics and genomics reveal pathogen-plant mechanisms compatible with a hemibiotrophic lifestyle of Diplodia corticola.</title>
        <authorList>
            <person name="Fernandes I."/>
            <person name="De Jonge R."/>
            <person name="Van De Peer Y."/>
            <person name="Devreese B."/>
            <person name="Alves A."/>
            <person name="Esteves A.C."/>
        </authorList>
    </citation>
    <scope>NUCLEOTIDE SEQUENCE [LARGE SCALE GENOMIC DNA]</scope>
    <source>
        <strain evidence="2 3">CBS 112549</strain>
    </source>
</reference>
<comment type="caution">
    <text evidence="2">The sequence shown here is derived from an EMBL/GenBank/DDBJ whole genome shotgun (WGS) entry which is preliminary data.</text>
</comment>
<dbReference type="RefSeq" id="XP_020126528.1">
    <property type="nucleotide sequence ID" value="XM_020278123.1"/>
</dbReference>
<dbReference type="SUPFAM" id="SSF51905">
    <property type="entry name" value="FAD/NAD(P)-binding domain"/>
    <property type="match status" value="1"/>
</dbReference>
<protein>
    <submittedName>
        <fullName evidence="2">Uncharacterized protein</fullName>
    </submittedName>
</protein>
<sequence>MHAVSRIEFSGTVATGVECISRTSDETGSVKARKEVILAADIDVLVDLPVGYNLQDHPTLYFIWNCSRTQEPLEFGQANSTTTDANDAPPLVPATHTSSTVDAVAEKASCGFDQGDL</sequence>
<name>A0A1J9RQU1_9PEZI</name>
<dbReference type="AlphaFoldDB" id="A0A1J9RQU1"/>
<feature type="region of interest" description="Disordered" evidence="1">
    <location>
        <begin position="78"/>
        <end position="100"/>
    </location>
</feature>
<dbReference type="Gene3D" id="3.50.50.60">
    <property type="entry name" value="FAD/NAD(P)-binding domain"/>
    <property type="match status" value="2"/>
</dbReference>
<evidence type="ECO:0000256" key="1">
    <source>
        <dbReference type="SAM" id="MobiDB-lite"/>
    </source>
</evidence>
<gene>
    <name evidence="2" type="ORF">BKCO1_6300027</name>
</gene>
<accession>A0A1J9RQU1</accession>
<evidence type="ECO:0000313" key="3">
    <source>
        <dbReference type="Proteomes" id="UP000183809"/>
    </source>
</evidence>
<evidence type="ECO:0000313" key="2">
    <source>
        <dbReference type="EMBL" id="OJD30268.1"/>
    </source>
</evidence>
<proteinExistence type="predicted"/>
<organism evidence="2 3">
    <name type="scientific">Diplodia corticola</name>
    <dbReference type="NCBI Taxonomy" id="236234"/>
    <lineage>
        <taxon>Eukaryota</taxon>
        <taxon>Fungi</taxon>
        <taxon>Dikarya</taxon>
        <taxon>Ascomycota</taxon>
        <taxon>Pezizomycotina</taxon>
        <taxon>Dothideomycetes</taxon>
        <taxon>Dothideomycetes incertae sedis</taxon>
        <taxon>Botryosphaeriales</taxon>
        <taxon>Botryosphaeriaceae</taxon>
        <taxon>Diplodia</taxon>
    </lineage>
</organism>
<dbReference type="Proteomes" id="UP000183809">
    <property type="component" value="Unassembled WGS sequence"/>
</dbReference>
<dbReference type="EMBL" id="MNUE01000063">
    <property type="protein sequence ID" value="OJD30268.1"/>
    <property type="molecule type" value="Genomic_DNA"/>
</dbReference>
<keyword evidence="3" id="KW-1185">Reference proteome</keyword>
<dbReference type="InterPro" id="IPR036188">
    <property type="entry name" value="FAD/NAD-bd_sf"/>
</dbReference>